<dbReference type="RefSeq" id="XP_009059213.1">
    <property type="nucleotide sequence ID" value="XM_009060965.1"/>
</dbReference>
<evidence type="ECO:0000313" key="3">
    <source>
        <dbReference type="Proteomes" id="UP000030746"/>
    </source>
</evidence>
<dbReference type="PANTHER" id="PTHR15508:SF8">
    <property type="entry name" value="LD24550P"/>
    <property type="match status" value="1"/>
</dbReference>
<dbReference type="OMA" id="GDLAFTH"/>
<dbReference type="EMBL" id="KB202481">
    <property type="protein sequence ID" value="ESO90139.1"/>
    <property type="molecule type" value="Genomic_DNA"/>
</dbReference>
<proteinExistence type="predicted"/>
<feature type="domain" description="PX" evidence="1">
    <location>
        <begin position="1"/>
        <end position="128"/>
    </location>
</feature>
<dbReference type="CTD" id="20232310"/>
<dbReference type="AlphaFoldDB" id="V4BMI0"/>
<protein>
    <recommendedName>
        <fullName evidence="1">PX domain-containing protein</fullName>
    </recommendedName>
</protein>
<organism evidence="2 3">
    <name type="scientific">Lottia gigantea</name>
    <name type="common">Giant owl limpet</name>
    <dbReference type="NCBI Taxonomy" id="225164"/>
    <lineage>
        <taxon>Eukaryota</taxon>
        <taxon>Metazoa</taxon>
        <taxon>Spiralia</taxon>
        <taxon>Lophotrochozoa</taxon>
        <taxon>Mollusca</taxon>
        <taxon>Gastropoda</taxon>
        <taxon>Patellogastropoda</taxon>
        <taxon>Lottioidea</taxon>
        <taxon>Lottiidae</taxon>
        <taxon>Lottia</taxon>
    </lineage>
</organism>
<dbReference type="Pfam" id="PF00787">
    <property type="entry name" value="PX"/>
    <property type="match status" value="1"/>
</dbReference>
<dbReference type="HOGENOM" id="CLU_1962087_0_0_1"/>
<dbReference type="PROSITE" id="PS50195">
    <property type="entry name" value="PX"/>
    <property type="match status" value="1"/>
</dbReference>
<dbReference type="SUPFAM" id="SSF64268">
    <property type="entry name" value="PX domain"/>
    <property type="match status" value="1"/>
</dbReference>
<evidence type="ECO:0000259" key="1">
    <source>
        <dbReference type="PROSITE" id="PS50195"/>
    </source>
</evidence>
<reference evidence="2 3" key="1">
    <citation type="journal article" date="2013" name="Nature">
        <title>Insights into bilaterian evolution from three spiralian genomes.</title>
        <authorList>
            <person name="Simakov O."/>
            <person name="Marletaz F."/>
            <person name="Cho S.J."/>
            <person name="Edsinger-Gonzales E."/>
            <person name="Havlak P."/>
            <person name="Hellsten U."/>
            <person name="Kuo D.H."/>
            <person name="Larsson T."/>
            <person name="Lv J."/>
            <person name="Arendt D."/>
            <person name="Savage R."/>
            <person name="Osoegawa K."/>
            <person name="de Jong P."/>
            <person name="Grimwood J."/>
            <person name="Chapman J.A."/>
            <person name="Shapiro H."/>
            <person name="Aerts A."/>
            <person name="Otillar R.P."/>
            <person name="Terry A.Y."/>
            <person name="Boore J.L."/>
            <person name="Grigoriev I.V."/>
            <person name="Lindberg D.R."/>
            <person name="Seaver E.C."/>
            <person name="Weisblat D.A."/>
            <person name="Putnam N.H."/>
            <person name="Rokhsar D.S."/>
        </authorList>
    </citation>
    <scope>NUCLEOTIDE SEQUENCE [LARGE SCALE GENOMIC DNA]</scope>
</reference>
<accession>V4BMI0</accession>
<keyword evidence="3" id="KW-1185">Reference proteome</keyword>
<dbReference type="KEGG" id="lgi:LOTGIDRAFT_123935"/>
<dbReference type="InterPro" id="IPR036871">
    <property type="entry name" value="PX_dom_sf"/>
</dbReference>
<dbReference type="PANTHER" id="PTHR15508">
    <property type="entry name" value="RIBOSOMAL PROTEIN S6 KINASE"/>
    <property type="match status" value="1"/>
</dbReference>
<dbReference type="InterPro" id="IPR001683">
    <property type="entry name" value="PX_dom"/>
</dbReference>
<dbReference type="InterPro" id="IPR051866">
    <property type="entry name" value="Intracell_Sig-Traffick_Protein"/>
</dbReference>
<dbReference type="GO" id="GO:0035091">
    <property type="term" value="F:phosphatidylinositol binding"/>
    <property type="evidence" value="ECO:0007669"/>
    <property type="project" value="InterPro"/>
</dbReference>
<name>V4BMI0_LOTGI</name>
<evidence type="ECO:0000313" key="2">
    <source>
        <dbReference type="EMBL" id="ESO90139.1"/>
    </source>
</evidence>
<dbReference type="Gene3D" id="3.30.1520.10">
    <property type="entry name" value="Phox-like domain"/>
    <property type="match status" value="1"/>
</dbReference>
<dbReference type="GeneID" id="20232310"/>
<dbReference type="STRING" id="225164.V4BMI0"/>
<sequence length="128" mass="15361">MATKAKQDKIWFFDVTDPQLHPNGFTIYRVTCKVFMINSPESLTETVVWKRYNDFKQLFKAMFSLHRALHRRDKFPEFAKPKVFGIFEESVIEERRQSALRLLRFISEQPHLSNSNVLRKFLEVVLYF</sequence>
<dbReference type="OrthoDB" id="1278353at2759"/>
<dbReference type="Proteomes" id="UP000030746">
    <property type="component" value="Unassembled WGS sequence"/>
</dbReference>
<dbReference type="SMART" id="SM00312">
    <property type="entry name" value="PX"/>
    <property type="match status" value="1"/>
</dbReference>
<gene>
    <name evidence="2" type="ORF">LOTGIDRAFT_123935</name>
</gene>